<organism evidence="1 2">
    <name type="scientific">Citrullus colocynthis</name>
    <name type="common">colocynth</name>
    <dbReference type="NCBI Taxonomy" id="252529"/>
    <lineage>
        <taxon>Eukaryota</taxon>
        <taxon>Viridiplantae</taxon>
        <taxon>Streptophyta</taxon>
        <taxon>Embryophyta</taxon>
        <taxon>Tracheophyta</taxon>
        <taxon>Spermatophyta</taxon>
        <taxon>Magnoliopsida</taxon>
        <taxon>eudicotyledons</taxon>
        <taxon>Gunneridae</taxon>
        <taxon>Pentapetalae</taxon>
        <taxon>rosids</taxon>
        <taxon>fabids</taxon>
        <taxon>Cucurbitales</taxon>
        <taxon>Cucurbitaceae</taxon>
        <taxon>Benincaseae</taxon>
        <taxon>Citrullus</taxon>
    </lineage>
</organism>
<sequence length="57" mass="6103">MGGNSLKAFLPASGALPFHFGLISPSSPRVCVCVRQTKTQTKTSSKLFILKLKAILL</sequence>
<protein>
    <submittedName>
        <fullName evidence="1">Uncharacterized protein</fullName>
    </submittedName>
</protein>
<gene>
    <name evidence="1" type="ORF">CITCOLO1_LOCUS12454</name>
</gene>
<evidence type="ECO:0000313" key="1">
    <source>
        <dbReference type="EMBL" id="CAK9320406.1"/>
    </source>
</evidence>
<reference evidence="1 2" key="1">
    <citation type="submission" date="2024-03" db="EMBL/GenBank/DDBJ databases">
        <authorList>
            <person name="Gkanogiannis A."/>
            <person name="Becerra Lopez-Lavalle L."/>
        </authorList>
    </citation>
    <scope>NUCLEOTIDE SEQUENCE [LARGE SCALE GENOMIC DNA]</scope>
</reference>
<evidence type="ECO:0000313" key="2">
    <source>
        <dbReference type="Proteomes" id="UP001642487"/>
    </source>
</evidence>
<keyword evidence="2" id="KW-1185">Reference proteome</keyword>
<name>A0ABP0YMY6_9ROSI</name>
<dbReference type="Proteomes" id="UP001642487">
    <property type="component" value="Chromosome 4"/>
</dbReference>
<dbReference type="EMBL" id="OZ021738">
    <property type="protein sequence ID" value="CAK9320406.1"/>
    <property type="molecule type" value="Genomic_DNA"/>
</dbReference>
<accession>A0ABP0YMY6</accession>
<proteinExistence type="predicted"/>